<evidence type="ECO:0000256" key="1">
    <source>
        <dbReference type="ARBA" id="ARBA00004651"/>
    </source>
</evidence>
<name>A0ABT9ECW5_9PROT</name>
<evidence type="ECO:0000256" key="3">
    <source>
        <dbReference type="ARBA" id="ARBA00022475"/>
    </source>
</evidence>
<feature type="transmembrane region" description="Helical" evidence="10">
    <location>
        <begin position="342"/>
        <end position="365"/>
    </location>
</feature>
<evidence type="ECO:0000313" key="12">
    <source>
        <dbReference type="EMBL" id="MDO9713870.1"/>
    </source>
</evidence>
<keyword evidence="8 10" id="KW-0472">Membrane</keyword>
<evidence type="ECO:0000256" key="2">
    <source>
        <dbReference type="ARBA" id="ARBA00022448"/>
    </source>
</evidence>
<protein>
    <submittedName>
        <fullName evidence="12">Na+/H+ antiporter</fullName>
    </submittedName>
</protein>
<gene>
    <name evidence="12" type="ORF">Q7A36_36515</name>
</gene>
<dbReference type="Pfam" id="PF00999">
    <property type="entry name" value="Na_H_Exchanger"/>
    <property type="match status" value="1"/>
</dbReference>
<keyword evidence="2 10" id="KW-0813">Transport</keyword>
<keyword evidence="9 10" id="KW-0739">Sodium transport</keyword>
<evidence type="ECO:0000256" key="10">
    <source>
        <dbReference type="RuleBase" id="RU366002"/>
    </source>
</evidence>
<feature type="transmembrane region" description="Helical" evidence="10">
    <location>
        <begin position="112"/>
        <end position="132"/>
    </location>
</feature>
<accession>A0ABT9ECW5</accession>
<dbReference type="InterPro" id="IPR018422">
    <property type="entry name" value="Cation/H_exchanger_CPA1"/>
</dbReference>
<feature type="transmembrane region" description="Helical" evidence="10">
    <location>
        <begin position="56"/>
        <end position="73"/>
    </location>
</feature>
<feature type="domain" description="Cation/H+ exchanger transmembrane" evidence="11">
    <location>
        <begin position="12"/>
        <end position="397"/>
    </location>
</feature>
<reference evidence="12 13" key="1">
    <citation type="submission" date="2023-08" db="EMBL/GenBank/DDBJ databases">
        <title>The draft genome sequence of Paracraurococcus sp. LOR1-02.</title>
        <authorList>
            <person name="Kingkaew E."/>
            <person name="Tanasupawat S."/>
        </authorList>
    </citation>
    <scope>NUCLEOTIDE SEQUENCE [LARGE SCALE GENOMIC DNA]</scope>
    <source>
        <strain evidence="12 13">LOR1-02</strain>
    </source>
</reference>
<feature type="transmembrane region" description="Helical" evidence="10">
    <location>
        <begin position="183"/>
        <end position="202"/>
    </location>
</feature>
<dbReference type="PANTHER" id="PTHR10110:SF86">
    <property type="entry name" value="SODIUM_HYDROGEN EXCHANGER 7"/>
    <property type="match status" value="1"/>
</dbReference>
<evidence type="ECO:0000256" key="6">
    <source>
        <dbReference type="ARBA" id="ARBA00023053"/>
    </source>
</evidence>
<feature type="transmembrane region" description="Helical" evidence="10">
    <location>
        <begin position="85"/>
        <end position="106"/>
    </location>
</feature>
<evidence type="ECO:0000256" key="9">
    <source>
        <dbReference type="ARBA" id="ARBA00023201"/>
    </source>
</evidence>
<dbReference type="Gene3D" id="6.10.140.1330">
    <property type="match status" value="1"/>
</dbReference>
<dbReference type="EMBL" id="JAUTWS010000130">
    <property type="protein sequence ID" value="MDO9713870.1"/>
    <property type="molecule type" value="Genomic_DNA"/>
</dbReference>
<evidence type="ECO:0000256" key="5">
    <source>
        <dbReference type="ARBA" id="ARBA00022989"/>
    </source>
</evidence>
<feature type="transmembrane region" description="Helical" evidence="10">
    <location>
        <begin position="380"/>
        <end position="403"/>
    </location>
</feature>
<feature type="transmembrane region" description="Helical" evidence="10">
    <location>
        <begin position="298"/>
        <end position="321"/>
    </location>
</feature>
<dbReference type="InterPro" id="IPR006153">
    <property type="entry name" value="Cation/H_exchanger_TM"/>
</dbReference>
<keyword evidence="5 10" id="KW-1133">Transmembrane helix</keyword>
<keyword evidence="10" id="KW-0050">Antiport</keyword>
<evidence type="ECO:0000313" key="13">
    <source>
        <dbReference type="Proteomes" id="UP001243009"/>
    </source>
</evidence>
<dbReference type="PANTHER" id="PTHR10110">
    <property type="entry name" value="SODIUM/HYDROGEN EXCHANGER"/>
    <property type="match status" value="1"/>
</dbReference>
<keyword evidence="7 10" id="KW-0406">Ion transport</keyword>
<organism evidence="12 13">
    <name type="scientific">Paracraurococcus lichenis</name>
    <dbReference type="NCBI Taxonomy" id="3064888"/>
    <lineage>
        <taxon>Bacteria</taxon>
        <taxon>Pseudomonadati</taxon>
        <taxon>Pseudomonadota</taxon>
        <taxon>Alphaproteobacteria</taxon>
        <taxon>Acetobacterales</taxon>
        <taxon>Roseomonadaceae</taxon>
        <taxon>Paracraurococcus</taxon>
    </lineage>
</organism>
<feature type="transmembrane region" description="Helical" evidence="10">
    <location>
        <begin position="264"/>
        <end position="286"/>
    </location>
</feature>
<comment type="subcellular location">
    <subcellularLocation>
        <location evidence="10">Cell inner membrane</location>
        <topology evidence="10">Multi-pass membrane protein</topology>
    </subcellularLocation>
    <subcellularLocation>
        <location evidence="1">Cell membrane</location>
        <topology evidence="1">Multi-pass membrane protein</topology>
    </subcellularLocation>
</comment>
<evidence type="ECO:0000256" key="4">
    <source>
        <dbReference type="ARBA" id="ARBA00022692"/>
    </source>
</evidence>
<comment type="caution">
    <text evidence="12">The sequence shown here is derived from an EMBL/GenBank/DDBJ whole genome shotgun (WGS) entry which is preliminary data.</text>
</comment>
<dbReference type="RefSeq" id="WP_305108718.1">
    <property type="nucleotide sequence ID" value="NZ_JAUTWS010000130.1"/>
</dbReference>
<evidence type="ECO:0000256" key="8">
    <source>
        <dbReference type="ARBA" id="ARBA00023136"/>
    </source>
</evidence>
<dbReference type="InterPro" id="IPR004705">
    <property type="entry name" value="Cation/H_exchanger_CPA1_bac"/>
</dbReference>
<feature type="transmembrane region" description="Helical" evidence="10">
    <location>
        <begin position="233"/>
        <end position="252"/>
    </location>
</feature>
<dbReference type="NCBIfam" id="TIGR00831">
    <property type="entry name" value="a_cpa1"/>
    <property type="match status" value="1"/>
</dbReference>
<keyword evidence="6 10" id="KW-0915">Sodium</keyword>
<evidence type="ECO:0000259" key="11">
    <source>
        <dbReference type="Pfam" id="PF00999"/>
    </source>
</evidence>
<comment type="caution">
    <text evidence="10">Lacks conserved residue(s) required for the propagation of feature annotation.</text>
</comment>
<sequence>MLYPTLSMILLLALSIAGLSVAAQRLHAATPILMLGAGIVASFLPGLPAVALDPEFVLLVTLPPLLYASGVGMSWRGFHSNLRPILLLAVGCVLFTASGVAAAVHYLFAMPWAVGFVLGAIVAPPDAVAPMAIARRLGLPRRLITVLEGESLVNDATALVLFSFSLGAMSTGDFSLTDAALRFMAIVAGEIAYGIIVGWTMLRLRHLAFDPRAEVLLALATPFIAFWPPHGLGGSGVVACVAAGLWVSWNGRRLIRSATRLQGFFVWDLVTWVVEALVFLLTGLQARIVIGALASNGLAHALAVGLVISATVIVVRFAWVFPATYLPRLIPAVRLRDPYPDWRLPFLVGFTGLRGVVSLAAALSIPSALNGEPFPQRDTVLFATFILIVITLAGLGALMPLVIRWLGLSRTGAAEAAANKHDERAVRLEGIDAALATLNRVEAAGALASVVDALRRQYNDRQHHLAVTADEAVADDPVAAGSALQLQLIEIERQVIGHAYEENRLTDEARRRIEREIDLEEARVRHALASAGPADGGDPGS</sequence>
<keyword evidence="4 10" id="KW-0812">Transmembrane</keyword>
<keyword evidence="13" id="KW-1185">Reference proteome</keyword>
<comment type="similarity">
    <text evidence="10">Belongs to the monovalent cation:proton antiporter 1 (CPA1) transporter (TC 2.A.36) family.</text>
</comment>
<evidence type="ECO:0000256" key="7">
    <source>
        <dbReference type="ARBA" id="ARBA00023065"/>
    </source>
</evidence>
<dbReference type="Proteomes" id="UP001243009">
    <property type="component" value="Unassembled WGS sequence"/>
</dbReference>
<comment type="function">
    <text evidence="10">Na(+)/H(+) antiporter that extrudes sodium in exchange for external protons.</text>
</comment>
<keyword evidence="3" id="KW-1003">Cell membrane</keyword>
<proteinExistence type="inferred from homology"/>
<keyword evidence="10" id="KW-0997">Cell inner membrane</keyword>